<proteinExistence type="predicted"/>
<reference evidence="1" key="2">
    <citation type="journal article" date="2015" name="Fish Shellfish Immunol.">
        <title>Early steps in the European eel (Anguilla anguilla)-Vibrio vulnificus interaction in the gills: Role of the RtxA13 toxin.</title>
        <authorList>
            <person name="Callol A."/>
            <person name="Pajuelo D."/>
            <person name="Ebbesson L."/>
            <person name="Teles M."/>
            <person name="MacKenzie S."/>
            <person name="Amaro C."/>
        </authorList>
    </citation>
    <scope>NUCLEOTIDE SEQUENCE</scope>
</reference>
<accession>A0A0E9S6P9</accession>
<dbReference type="EMBL" id="GBXM01071710">
    <property type="protein sequence ID" value="JAH36867.1"/>
    <property type="molecule type" value="Transcribed_RNA"/>
</dbReference>
<evidence type="ECO:0000313" key="1">
    <source>
        <dbReference type="EMBL" id="JAH36867.1"/>
    </source>
</evidence>
<organism evidence="1">
    <name type="scientific">Anguilla anguilla</name>
    <name type="common">European freshwater eel</name>
    <name type="synonym">Muraena anguilla</name>
    <dbReference type="NCBI Taxonomy" id="7936"/>
    <lineage>
        <taxon>Eukaryota</taxon>
        <taxon>Metazoa</taxon>
        <taxon>Chordata</taxon>
        <taxon>Craniata</taxon>
        <taxon>Vertebrata</taxon>
        <taxon>Euteleostomi</taxon>
        <taxon>Actinopterygii</taxon>
        <taxon>Neopterygii</taxon>
        <taxon>Teleostei</taxon>
        <taxon>Anguilliformes</taxon>
        <taxon>Anguillidae</taxon>
        <taxon>Anguilla</taxon>
    </lineage>
</organism>
<reference evidence="1" key="1">
    <citation type="submission" date="2014-11" db="EMBL/GenBank/DDBJ databases">
        <authorList>
            <person name="Amaro Gonzalez C."/>
        </authorList>
    </citation>
    <scope>NUCLEOTIDE SEQUENCE</scope>
</reference>
<protein>
    <submittedName>
        <fullName evidence="1">Uncharacterized protein</fullName>
    </submittedName>
</protein>
<sequence length="37" mass="4215">MTGVPGARLQCVCPYIQHCTWSHPLMGFKEDTSRCNF</sequence>
<dbReference type="AlphaFoldDB" id="A0A0E9S6P9"/>
<name>A0A0E9S6P9_ANGAN</name>